<dbReference type="Pfam" id="PF19851">
    <property type="entry name" value="DUF6326"/>
    <property type="match status" value="1"/>
</dbReference>
<gene>
    <name evidence="2" type="ORF">SAMN05192579_101320</name>
</gene>
<dbReference type="RefSeq" id="WP_092700722.1">
    <property type="nucleotide sequence ID" value="NZ_FOSR01000001.1"/>
</dbReference>
<dbReference type="AlphaFoldDB" id="A0A1I3Y4W3"/>
<dbReference type="EMBL" id="FOSR01000001">
    <property type="protein sequence ID" value="SFK26760.1"/>
    <property type="molecule type" value="Genomic_DNA"/>
</dbReference>
<dbReference type="Proteomes" id="UP000198725">
    <property type="component" value="Unassembled WGS sequence"/>
</dbReference>
<dbReference type="PROSITE" id="PS51257">
    <property type="entry name" value="PROKAR_LIPOPROTEIN"/>
    <property type="match status" value="1"/>
</dbReference>
<evidence type="ECO:0000313" key="3">
    <source>
        <dbReference type="Proteomes" id="UP000198725"/>
    </source>
</evidence>
<accession>A0A1I3Y4W3</accession>
<feature type="transmembrane region" description="Helical" evidence="1">
    <location>
        <begin position="90"/>
        <end position="107"/>
    </location>
</feature>
<dbReference type="InterPro" id="IPR046289">
    <property type="entry name" value="DUF6326"/>
</dbReference>
<reference evidence="3" key="1">
    <citation type="submission" date="2016-10" db="EMBL/GenBank/DDBJ databases">
        <authorList>
            <person name="Varghese N."/>
            <person name="Submissions S."/>
        </authorList>
    </citation>
    <scope>NUCLEOTIDE SEQUENCE [LARGE SCALE GENOMIC DNA]</scope>
    <source>
        <strain evidence="3">MO64</strain>
    </source>
</reference>
<keyword evidence="3" id="KW-1185">Reference proteome</keyword>
<feature type="transmembrane region" description="Helical" evidence="1">
    <location>
        <begin position="21"/>
        <end position="40"/>
    </location>
</feature>
<evidence type="ECO:0000313" key="2">
    <source>
        <dbReference type="EMBL" id="SFK26760.1"/>
    </source>
</evidence>
<keyword evidence="1" id="KW-1133">Transmembrane helix</keyword>
<protein>
    <submittedName>
        <fullName evidence="2">Uncharacterized protein</fullName>
    </submittedName>
</protein>
<proteinExistence type="predicted"/>
<feature type="transmembrane region" description="Helical" evidence="1">
    <location>
        <begin position="60"/>
        <end position="83"/>
    </location>
</feature>
<feature type="transmembrane region" description="Helical" evidence="1">
    <location>
        <begin position="113"/>
        <end position="133"/>
    </location>
</feature>
<keyword evidence="1" id="KW-0472">Membrane</keyword>
<name>A0A1I3Y4W3_9GAMM</name>
<organism evidence="2 3">
    <name type="scientific">Rhodanobacter glycinis</name>
    <dbReference type="NCBI Taxonomy" id="582702"/>
    <lineage>
        <taxon>Bacteria</taxon>
        <taxon>Pseudomonadati</taxon>
        <taxon>Pseudomonadota</taxon>
        <taxon>Gammaproteobacteria</taxon>
        <taxon>Lysobacterales</taxon>
        <taxon>Rhodanobacteraceae</taxon>
        <taxon>Rhodanobacter</taxon>
    </lineage>
</organism>
<keyword evidence="1" id="KW-0812">Transmembrane</keyword>
<sequence>MNATTRTALQDVKVHVRFKLAALWASVMSCYIYGDFLGLYRPGDVKGILNGQGLLGPTSQASLLVVAILVAVPAAMIFLSLVLPPALSRWLNILVGAILTAIVLVTIPGSWAFYIFLSAIEVVLQSLAVWYAWRWPRQAIA</sequence>
<evidence type="ECO:0000256" key="1">
    <source>
        <dbReference type="SAM" id="Phobius"/>
    </source>
</evidence>